<dbReference type="RefSeq" id="WP_236453181.1">
    <property type="nucleotide sequence ID" value="NZ_WKAE01000155.1"/>
</dbReference>
<dbReference type="AlphaFoldDB" id="A0A9Q4FI71"/>
<proteinExistence type="predicted"/>
<evidence type="ECO:0000313" key="1">
    <source>
        <dbReference type="EMBL" id="MCF5630578.1"/>
    </source>
</evidence>
<reference evidence="1" key="1">
    <citation type="submission" date="2019-11" db="EMBL/GenBank/DDBJ databases">
        <title>Epiphytic Pseudomonas syringae from cherry orchards.</title>
        <authorList>
            <person name="Hulin M.T."/>
        </authorList>
    </citation>
    <scope>NUCLEOTIDE SEQUENCE</scope>
    <source>
        <strain evidence="1">PA-2-5E</strain>
    </source>
</reference>
<protein>
    <submittedName>
        <fullName evidence="1">Uncharacterized protein</fullName>
    </submittedName>
</protein>
<dbReference type="EMBL" id="WKAE01000155">
    <property type="protein sequence ID" value="MCF5630578.1"/>
    <property type="molecule type" value="Genomic_DNA"/>
</dbReference>
<dbReference type="Proteomes" id="UP000814010">
    <property type="component" value="Unassembled WGS sequence"/>
</dbReference>
<dbReference type="InterPro" id="IPR045538">
    <property type="entry name" value="CIS_TMP"/>
</dbReference>
<name>A0A9Q4FI71_PSESX</name>
<dbReference type="Pfam" id="PF19268">
    <property type="entry name" value="CIS_TMP"/>
    <property type="match status" value="2"/>
</dbReference>
<comment type="caution">
    <text evidence="1">The sequence shown here is derived from an EMBL/GenBank/DDBJ whole genome shotgun (WGS) entry which is preliminary data.</text>
</comment>
<accession>A0A9Q4FI71</accession>
<gene>
    <name evidence="1" type="ORF">GIV53_14925</name>
</gene>
<organism evidence="1 2">
    <name type="scientific">Pseudomonas syringae</name>
    <dbReference type="NCBI Taxonomy" id="317"/>
    <lineage>
        <taxon>Bacteria</taxon>
        <taxon>Pseudomonadati</taxon>
        <taxon>Pseudomonadota</taxon>
        <taxon>Gammaproteobacteria</taxon>
        <taxon>Pseudomonadales</taxon>
        <taxon>Pseudomonadaceae</taxon>
        <taxon>Pseudomonas</taxon>
    </lineage>
</organism>
<sequence>MSSENMIARCRWQSTFDHQDQAAALQDFISQWSHSVLEQELDVFFSERCPAHQTWRIDTLQLDLGDIALEDMALELPRRLRVCLQTAFDELLSLPRSSASSRTESNLRILDMGQTLEDSLIGFLRHGSMPWWFKDARNIQQILDQLLSEQPDRVARILRDLGQSETVRKRVVWQLGETRLGRIIGLLEPWQAEVACTYAHQFIVLHNKRNVPNANSADYRNQVWLSVLSYLLVDRGTLFNTAAFLRSVIGRNARHYGLDPATLLELMFQAVQTLRPLGMIGLAFVTAIEMIYRQDQARLPGNMTAVSTQTLSPPEVDPSLSPIMDTRDQLLSDLLQPGSTCIDVWLERQPDRVQALHWLVMQRHVPAVEHWLLAQLPAELNPPQETLKQWGRLLIVSGCWQGAEALLERQLTQLFWSVSLDVRQQRLSAAQLLARMALSASLRLNISLTNLLSAWRTQPPGLRHTQWHEAYATLIQHAQVKSELQTQPSTAATHDFTQDYAGHYLQHPRVLDIARHMLLQGQAPSWLKSAEPFDLTRLLHDSIHGHAAALKALLKDAARRPAVLFRLLQAVTFAWLVDALRVIAQSQYAVLQSLGAFHHWLLDLALPAVSRAQREAVLFELLLKRGLAGDWAALQPVALVETYVAQLVRQRPVSRAALYSAMAPQLGKLPSALCQAVGVVLRGAELPHSALVPVPAPFKTDVIENVALPISNAGLVLLHGFITPLFSWLKLTEECDATAKTVFVSELAQRRAVHVLQFLASGLTETPEHYLTLNKLLCGVAIEQPVELSIELHEAERALCHSLMTAVIGHWPAIGKTSFEGLRGNWLIRGGVLQRSGERWHLSVERRAYDLLLARCPFTYSVIKLPWMEKPLYVTWPT</sequence>
<evidence type="ECO:0000313" key="2">
    <source>
        <dbReference type="Proteomes" id="UP000814010"/>
    </source>
</evidence>